<keyword evidence="5" id="KW-1185">Reference proteome</keyword>
<feature type="signal peptide" evidence="3">
    <location>
        <begin position="1"/>
        <end position="24"/>
    </location>
</feature>
<evidence type="ECO:0000313" key="4">
    <source>
        <dbReference type="EMBL" id="OJG47089.1"/>
    </source>
</evidence>
<evidence type="ECO:0000313" key="5">
    <source>
        <dbReference type="Proteomes" id="UP000182077"/>
    </source>
</evidence>
<evidence type="ECO:0008006" key="6">
    <source>
        <dbReference type="Google" id="ProtNLM"/>
    </source>
</evidence>
<keyword evidence="2" id="KW-1133">Transmembrane helix</keyword>
<dbReference type="OrthoDB" id="2193705at2"/>
<keyword evidence="3" id="KW-0732">Signal</keyword>
<feature type="region of interest" description="Disordered" evidence="1">
    <location>
        <begin position="149"/>
        <end position="169"/>
    </location>
</feature>
<sequence>MKKVISGIIALVAVVLFFAPTAQAAGAITADEQRILDELNQGVSVGGKTFNLRASDIAQAENHLKQNDISASEANQVIAQIQQARALIASSGVDVSNINSIEDLIKALPLDIKNQLKDVITQAANILGLSISFNQNGFTINGSNGTNGADGANGSNGTNGTNGSNGTSTSGSSIVYSSGSAVKQTGATYVASAISFASLLLVAAGAAVVGRKKIA</sequence>
<comment type="caution">
    <text evidence="4">The sequence shown here is derived from an EMBL/GenBank/DDBJ whole genome shotgun (WGS) entry which is preliminary data.</text>
</comment>
<name>A0A1L8TRZ8_9ENTE</name>
<keyword evidence="2" id="KW-0472">Membrane</keyword>
<dbReference type="STRING" id="249189.RV04_GL000336"/>
<dbReference type="Proteomes" id="UP000182077">
    <property type="component" value="Unassembled WGS sequence"/>
</dbReference>
<reference evidence="4 5" key="1">
    <citation type="submission" date="2014-12" db="EMBL/GenBank/DDBJ databases">
        <title>Draft genome sequences of 29 type strains of Enterococci.</title>
        <authorList>
            <person name="Zhong Z."/>
            <person name="Sun Z."/>
            <person name="Liu W."/>
            <person name="Zhang W."/>
            <person name="Zhang H."/>
        </authorList>
    </citation>
    <scope>NUCLEOTIDE SEQUENCE [LARGE SCALE GENOMIC DNA]</scope>
    <source>
        <strain evidence="4 5">DSM 17122</strain>
    </source>
</reference>
<organism evidence="4 5">
    <name type="scientific">Enterococcus hermanniensis</name>
    <dbReference type="NCBI Taxonomy" id="249189"/>
    <lineage>
        <taxon>Bacteria</taxon>
        <taxon>Bacillati</taxon>
        <taxon>Bacillota</taxon>
        <taxon>Bacilli</taxon>
        <taxon>Lactobacillales</taxon>
        <taxon>Enterococcaceae</taxon>
        <taxon>Enterococcus</taxon>
    </lineage>
</organism>
<keyword evidence="2" id="KW-0812">Transmembrane</keyword>
<feature type="chain" id="PRO_5009880652" description="Gram-positive cocci surface proteins LPxTG domain-containing protein" evidence="3">
    <location>
        <begin position="25"/>
        <end position="215"/>
    </location>
</feature>
<evidence type="ECO:0000256" key="2">
    <source>
        <dbReference type="SAM" id="Phobius"/>
    </source>
</evidence>
<evidence type="ECO:0000256" key="1">
    <source>
        <dbReference type="SAM" id="MobiDB-lite"/>
    </source>
</evidence>
<dbReference type="RefSeq" id="WP_071856740.1">
    <property type="nucleotide sequence ID" value="NZ_JBHSHK010000005.1"/>
</dbReference>
<dbReference type="EMBL" id="JXKQ01000001">
    <property type="protein sequence ID" value="OJG47089.1"/>
    <property type="molecule type" value="Genomic_DNA"/>
</dbReference>
<accession>A0A1L8TRZ8</accession>
<proteinExistence type="predicted"/>
<evidence type="ECO:0000256" key="3">
    <source>
        <dbReference type="SAM" id="SignalP"/>
    </source>
</evidence>
<feature type="transmembrane region" description="Helical" evidence="2">
    <location>
        <begin position="187"/>
        <end position="209"/>
    </location>
</feature>
<protein>
    <recommendedName>
        <fullName evidence="6">Gram-positive cocci surface proteins LPxTG domain-containing protein</fullName>
    </recommendedName>
</protein>
<gene>
    <name evidence="4" type="ORF">RV04_GL000336</name>
</gene>
<dbReference type="AlphaFoldDB" id="A0A1L8TRZ8"/>